<dbReference type="Proteomes" id="UP000886523">
    <property type="component" value="Unassembled WGS sequence"/>
</dbReference>
<dbReference type="AlphaFoldDB" id="A0A9P6AU22"/>
<sequence>MLLKCLEELKTPGVKLLESTFLWENRGSVHHDATGGCPRYYEPLVEVRDAGENDYIIPLWRFDGALSIPKALEPFHAGH</sequence>
<evidence type="ECO:0000313" key="1">
    <source>
        <dbReference type="EMBL" id="KAF9511948.1"/>
    </source>
</evidence>
<protein>
    <submittedName>
        <fullName evidence="1">Uncharacterized protein</fullName>
    </submittedName>
</protein>
<proteinExistence type="predicted"/>
<name>A0A9P6AU22_9AGAM</name>
<accession>A0A9P6AU22</accession>
<comment type="caution">
    <text evidence="1">The sequence shown here is derived from an EMBL/GenBank/DDBJ whole genome shotgun (WGS) entry which is preliminary data.</text>
</comment>
<dbReference type="EMBL" id="MU128993">
    <property type="protein sequence ID" value="KAF9511948.1"/>
    <property type="molecule type" value="Genomic_DNA"/>
</dbReference>
<evidence type="ECO:0000313" key="2">
    <source>
        <dbReference type="Proteomes" id="UP000886523"/>
    </source>
</evidence>
<reference evidence="1" key="1">
    <citation type="journal article" date="2020" name="Nat. Commun.">
        <title>Large-scale genome sequencing of mycorrhizal fungi provides insights into the early evolution of symbiotic traits.</title>
        <authorList>
            <person name="Miyauchi S."/>
            <person name="Kiss E."/>
            <person name="Kuo A."/>
            <person name="Drula E."/>
            <person name="Kohler A."/>
            <person name="Sanchez-Garcia M."/>
            <person name="Morin E."/>
            <person name="Andreopoulos B."/>
            <person name="Barry K.W."/>
            <person name="Bonito G."/>
            <person name="Buee M."/>
            <person name="Carver A."/>
            <person name="Chen C."/>
            <person name="Cichocki N."/>
            <person name="Clum A."/>
            <person name="Culley D."/>
            <person name="Crous P.W."/>
            <person name="Fauchery L."/>
            <person name="Girlanda M."/>
            <person name="Hayes R.D."/>
            <person name="Keri Z."/>
            <person name="LaButti K."/>
            <person name="Lipzen A."/>
            <person name="Lombard V."/>
            <person name="Magnuson J."/>
            <person name="Maillard F."/>
            <person name="Murat C."/>
            <person name="Nolan M."/>
            <person name="Ohm R.A."/>
            <person name="Pangilinan J."/>
            <person name="Pereira M.F."/>
            <person name="Perotto S."/>
            <person name="Peter M."/>
            <person name="Pfister S."/>
            <person name="Riley R."/>
            <person name="Sitrit Y."/>
            <person name="Stielow J.B."/>
            <person name="Szollosi G."/>
            <person name="Zifcakova L."/>
            <person name="Stursova M."/>
            <person name="Spatafora J.W."/>
            <person name="Tedersoo L."/>
            <person name="Vaario L.M."/>
            <person name="Yamada A."/>
            <person name="Yan M."/>
            <person name="Wang P."/>
            <person name="Xu J."/>
            <person name="Bruns T."/>
            <person name="Baldrian P."/>
            <person name="Vilgalys R."/>
            <person name="Dunand C."/>
            <person name="Henrissat B."/>
            <person name="Grigoriev I.V."/>
            <person name="Hibbett D."/>
            <person name="Nagy L.G."/>
            <person name="Martin F.M."/>
        </authorList>
    </citation>
    <scope>NUCLEOTIDE SEQUENCE</scope>
    <source>
        <strain evidence="1">UP504</strain>
    </source>
</reference>
<gene>
    <name evidence="1" type="ORF">BS47DRAFT_1346098</name>
</gene>
<keyword evidence="2" id="KW-1185">Reference proteome</keyword>
<organism evidence="1 2">
    <name type="scientific">Hydnum rufescens UP504</name>
    <dbReference type="NCBI Taxonomy" id="1448309"/>
    <lineage>
        <taxon>Eukaryota</taxon>
        <taxon>Fungi</taxon>
        <taxon>Dikarya</taxon>
        <taxon>Basidiomycota</taxon>
        <taxon>Agaricomycotina</taxon>
        <taxon>Agaricomycetes</taxon>
        <taxon>Cantharellales</taxon>
        <taxon>Hydnaceae</taxon>
        <taxon>Hydnum</taxon>
    </lineage>
</organism>